<protein>
    <recommendedName>
        <fullName evidence="3">Aspartic peptidase DDI1-type domain-containing protein</fullName>
    </recommendedName>
</protein>
<evidence type="ECO:0000313" key="2">
    <source>
        <dbReference type="Proteomes" id="UP000239757"/>
    </source>
</evidence>
<dbReference type="InterPro" id="IPR021109">
    <property type="entry name" value="Peptidase_aspartic_dom_sf"/>
</dbReference>
<gene>
    <name evidence="1" type="ORF">GOBAR_AA34458</name>
</gene>
<dbReference type="Gene3D" id="2.40.70.10">
    <property type="entry name" value="Acid Proteases"/>
    <property type="match status" value="1"/>
</dbReference>
<reference evidence="1 2" key="1">
    <citation type="submission" date="2015-01" db="EMBL/GenBank/DDBJ databases">
        <title>Genome of allotetraploid Gossypium barbadense reveals genomic plasticity and fiber elongation in cotton evolution.</title>
        <authorList>
            <person name="Chen X."/>
            <person name="Liu X."/>
            <person name="Zhao B."/>
            <person name="Zheng H."/>
            <person name="Hu Y."/>
            <person name="Lu G."/>
            <person name="Yang C."/>
            <person name="Chen J."/>
            <person name="Shan C."/>
            <person name="Zhang L."/>
            <person name="Zhou Y."/>
            <person name="Wang L."/>
            <person name="Guo W."/>
            <person name="Bai Y."/>
            <person name="Ruan J."/>
            <person name="Shangguan X."/>
            <person name="Mao Y."/>
            <person name="Jiang J."/>
            <person name="Zhu Y."/>
            <person name="Lei J."/>
            <person name="Kang H."/>
            <person name="Chen S."/>
            <person name="He X."/>
            <person name="Wang R."/>
            <person name="Wang Y."/>
            <person name="Chen J."/>
            <person name="Wang L."/>
            <person name="Yu S."/>
            <person name="Wang B."/>
            <person name="Wei J."/>
            <person name="Song S."/>
            <person name="Lu X."/>
            <person name="Gao Z."/>
            <person name="Gu W."/>
            <person name="Deng X."/>
            <person name="Ma D."/>
            <person name="Wang S."/>
            <person name="Liang W."/>
            <person name="Fang L."/>
            <person name="Cai C."/>
            <person name="Zhu X."/>
            <person name="Zhou B."/>
            <person name="Zhang Y."/>
            <person name="Chen Z."/>
            <person name="Xu S."/>
            <person name="Zhu R."/>
            <person name="Wang S."/>
            <person name="Zhang T."/>
            <person name="Zhao G."/>
        </authorList>
    </citation>
    <scope>NUCLEOTIDE SEQUENCE [LARGE SCALE GENOMIC DNA]</scope>
    <source>
        <strain evidence="2">cv. Xinhai21</strain>
        <tissue evidence="1">Leaf</tissue>
    </source>
</reference>
<evidence type="ECO:0008006" key="3">
    <source>
        <dbReference type="Google" id="ProtNLM"/>
    </source>
</evidence>
<dbReference type="AlphaFoldDB" id="A0A2P5W581"/>
<dbReference type="PANTHER" id="PTHR33067:SF31">
    <property type="entry name" value="RNA-DIRECTED DNA POLYMERASE"/>
    <property type="match status" value="1"/>
</dbReference>
<dbReference type="OrthoDB" id="1002605at2759"/>
<evidence type="ECO:0000313" key="1">
    <source>
        <dbReference type="EMBL" id="PPR86235.1"/>
    </source>
</evidence>
<dbReference type="Proteomes" id="UP000239757">
    <property type="component" value="Unassembled WGS sequence"/>
</dbReference>
<sequence length="220" mass="24513">MHPLASLVIPSRAQRMKEKNMLRQLPLDSGLWLRNLSDQLVGEGYERRMRAPTLLMLEMGVVVSGRVPPKLKDSGSFTNLIEIGGANFGKALCDLGTSINLLSLSIYHMLGLDDLKETLVTLQPADKSLVHPKGVLDDVLMTMEVCGEVENFKCVELKPKVKEVSLNSELECQAVQFKFEDARHPSEEMRYCEETISESTCTTEENETFVGARNLVQASL</sequence>
<dbReference type="PANTHER" id="PTHR33067">
    <property type="entry name" value="RNA-DIRECTED DNA POLYMERASE-RELATED"/>
    <property type="match status" value="1"/>
</dbReference>
<accession>A0A2P5W581</accession>
<organism evidence="1 2">
    <name type="scientific">Gossypium barbadense</name>
    <name type="common">Sea Island cotton</name>
    <name type="synonym">Hibiscus barbadensis</name>
    <dbReference type="NCBI Taxonomy" id="3634"/>
    <lineage>
        <taxon>Eukaryota</taxon>
        <taxon>Viridiplantae</taxon>
        <taxon>Streptophyta</taxon>
        <taxon>Embryophyta</taxon>
        <taxon>Tracheophyta</taxon>
        <taxon>Spermatophyta</taxon>
        <taxon>Magnoliopsida</taxon>
        <taxon>eudicotyledons</taxon>
        <taxon>Gunneridae</taxon>
        <taxon>Pentapetalae</taxon>
        <taxon>rosids</taxon>
        <taxon>malvids</taxon>
        <taxon>Malvales</taxon>
        <taxon>Malvaceae</taxon>
        <taxon>Malvoideae</taxon>
        <taxon>Gossypium</taxon>
    </lineage>
</organism>
<proteinExistence type="predicted"/>
<dbReference type="EMBL" id="KZ669073">
    <property type="protein sequence ID" value="PPR86235.1"/>
    <property type="molecule type" value="Genomic_DNA"/>
</dbReference>
<name>A0A2P5W581_GOSBA</name>